<evidence type="ECO:0000313" key="2">
    <source>
        <dbReference type="Proteomes" id="UP000669060"/>
    </source>
</evidence>
<dbReference type="RefSeq" id="WP_208311944.1">
    <property type="nucleotide sequence ID" value="NZ_JAELYA010000001.1"/>
</dbReference>
<dbReference type="EMBL" id="JAELYA010000001">
    <property type="protein sequence ID" value="MBO3274145.1"/>
    <property type="molecule type" value="Genomic_DNA"/>
</dbReference>
<accession>A0ABS3TKG4</accession>
<keyword evidence="2" id="KW-1185">Reference proteome</keyword>
<sequence>MSEPIRPVAWYFQSGLRRKVQLLRPVGGDEVLRHWQRLYPVPADSLVLPAELAQVVLELARERLQYQVCPEPEQLGAVRVLARLLADWLEGRSE</sequence>
<name>A0ABS3TKG4_9PSED</name>
<proteinExistence type="predicted"/>
<comment type="caution">
    <text evidence="1">The sequence shown here is derived from an EMBL/GenBank/DDBJ whole genome shotgun (WGS) entry which is preliminary data.</text>
</comment>
<gene>
    <name evidence="1" type="ORF">JFY56_02795</name>
</gene>
<reference evidence="1 2" key="1">
    <citation type="submission" date="2020-12" db="EMBL/GenBank/DDBJ databases">
        <title>Pseudomonas schmalbachii sp. nov. isolated from millipede gut.</title>
        <authorList>
            <person name="Shelomi M."/>
        </authorList>
    </citation>
    <scope>NUCLEOTIDE SEQUENCE [LARGE SCALE GENOMIC DNA]</scope>
    <source>
        <strain evidence="1 2">Milli4</strain>
    </source>
</reference>
<protein>
    <submittedName>
        <fullName evidence="1">Uncharacterized protein</fullName>
    </submittedName>
</protein>
<dbReference type="Proteomes" id="UP000669060">
    <property type="component" value="Unassembled WGS sequence"/>
</dbReference>
<evidence type="ECO:0000313" key="1">
    <source>
        <dbReference type="EMBL" id="MBO3274145.1"/>
    </source>
</evidence>
<organism evidence="1 2">
    <name type="scientific">Pseudomonas schmalbachii</name>
    <dbReference type="NCBI Taxonomy" id="2816993"/>
    <lineage>
        <taxon>Bacteria</taxon>
        <taxon>Pseudomonadati</taxon>
        <taxon>Pseudomonadota</taxon>
        <taxon>Gammaproteobacteria</taxon>
        <taxon>Pseudomonadales</taxon>
        <taxon>Pseudomonadaceae</taxon>
        <taxon>Pseudomonas</taxon>
    </lineage>
</organism>